<sequence>MNKINSLGMELLKYKEELIKDTYPEIVRESLIFALDEKCKVFNVGADINLAIKDKDLSYNELYENLKCREAYLKTEEELKVEYDVILNELQEKILALGELKNIECESVPSSESIKIRKIISFGKDFIERYFAIDEIDEDKRDDSICKMMKKNGIFGKFAVLRFTRILKDFLKEYEYSTDLMTCYASYVYADSMNEENIKSYNIDLTIKLNIDILENPDNLETISNEVFDIICNVEAYFDNKCQ</sequence>
<proteinExistence type="predicted"/>
<reference evidence="1 2" key="1">
    <citation type="journal article" date="2016" name="PLoS ONE">
        <title>Plasmid Characterization and Chromosome Analysis of Two netF+ Clostridium perfringens Isolates Associated with Foal and Canine Necrotizing Enteritis.</title>
        <authorList>
            <person name="Mehdizadeh Gohari I."/>
            <person name="Kropinski A.M."/>
            <person name="Weese S.J."/>
            <person name="Parreira V.R."/>
            <person name="Whitehead A.E."/>
            <person name="Boerlin P."/>
            <person name="Prescott J.F."/>
        </authorList>
    </citation>
    <scope>NUCLEOTIDE SEQUENCE [LARGE SCALE GENOMIC DNA]</scope>
    <source>
        <strain evidence="1 2">JP838</strain>
        <plasmid evidence="2">Plasmid pJFP838A</plasmid>
    </source>
</reference>
<protein>
    <submittedName>
        <fullName evidence="1">Uncharacterized protein</fullName>
    </submittedName>
</protein>
<name>A0A140GS67_CLOPF</name>
<geneLocation type="plasmid" evidence="1 2">
    <name>pJFP838A</name>
</geneLocation>
<dbReference type="AlphaFoldDB" id="A0A140GS67"/>
<organism evidence="1 2">
    <name type="scientific">Clostridium perfringens</name>
    <dbReference type="NCBI Taxonomy" id="1502"/>
    <lineage>
        <taxon>Bacteria</taxon>
        <taxon>Bacillati</taxon>
        <taxon>Bacillota</taxon>
        <taxon>Clostridia</taxon>
        <taxon>Eubacteriales</taxon>
        <taxon>Clostridiaceae</taxon>
        <taxon>Clostridium</taxon>
    </lineage>
</organism>
<gene>
    <name evidence="1" type="ORF">JFP838_pA0460</name>
</gene>
<dbReference type="PATRIC" id="fig|1502.177.peg.3671"/>
<dbReference type="RefSeq" id="WP_061429951.1">
    <property type="nucleotide sequence ID" value="NZ_CATNZX010000001.1"/>
</dbReference>
<keyword evidence="1" id="KW-0614">Plasmid</keyword>
<dbReference type="EMBL" id="CP013615">
    <property type="protein sequence ID" value="AMN31376.1"/>
    <property type="molecule type" value="Genomic_DNA"/>
</dbReference>
<dbReference type="OrthoDB" id="9877428at2"/>
<evidence type="ECO:0000313" key="2">
    <source>
        <dbReference type="Proteomes" id="UP000070260"/>
    </source>
</evidence>
<evidence type="ECO:0000313" key="1">
    <source>
        <dbReference type="EMBL" id="AMN31376.1"/>
    </source>
</evidence>
<dbReference type="Proteomes" id="UP000070260">
    <property type="component" value="Plasmid pJFP838A"/>
</dbReference>
<accession>A0A140GS67</accession>